<reference evidence="1" key="1">
    <citation type="submission" date="2024-02" db="EMBL/GenBank/DDBJ databases">
        <title>Metagenome Assembled Genome of Zalaria obscura JY119.</title>
        <authorList>
            <person name="Vighnesh L."/>
            <person name="Jagadeeshwari U."/>
            <person name="Venkata Ramana C."/>
            <person name="Sasikala C."/>
        </authorList>
    </citation>
    <scope>NUCLEOTIDE SEQUENCE</scope>
    <source>
        <strain evidence="1">JY119</strain>
    </source>
</reference>
<accession>A0ACC3SEV7</accession>
<dbReference type="EMBL" id="JAMKPW020000014">
    <property type="protein sequence ID" value="KAK8211388.1"/>
    <property type="molecule type" value="Genomic_DNA"/>
</dbReference>
<gene>
    <name evidence="1" type="ORF">M8818_003355</name>
</gene>
<comment type="caution">
    <text evidence="1">The sequence shown here is derived from an EMBL/GenBank/DDBJ whole genome shotgun (WGS) entry which is preliminary data.</text>
</comment>
<name>A0ACC3SEV7_9PEZI</name>
<evidence type="ECO:0000313" key="2">
    <source>
        <dbReference type="Proteomes" id="UP001320706"/>
    </source>
</evidence>
<evidence type="ECO:0000313" key="1">
    <source>
        <dbReference type="EMBL" id="KAK8211388.1"/>
    </source>
</evidence>
<organism evidence="1 2">
    <name type="scientific">Zalaria obscura</name>
    <dbReference type="NCBI Taxonomy" id="2024903"/>
    <lineage>
        <taxon>Eukaryota</taxon>
        <taxon>Fungi</taxon>
        <taxon>Dikarya</taxon>
        <taxon>Ascomycota</taxon>
        <taxon>Pezizomycotina</taxon>
        <taxon>Dothideomycetes</taxon>
        <taxon>Dothideomycetidae</taxon>
        <taxon>Dothideales</taxon>
        <taxon>Zalariaceae</taxon>
        <taxon>Zalaria</taxon>
    </lineage>
</organism>
<protein>
    <submittedName>
        <fullName evidence="1">Uncharacterized protein</fullName>
    </submittedName>
</protein>
<sequence>MRAVAPHFEPVLHFPRVSGVACRLAHLRIQGEGLCYAELYCAVLAATLPYLTYDPVARFAAEGSACGSRAPHTHAFLVHIGQHAPDN</sequence>
<dbReference type="Proteomes" id="UP001320706">
    <property type="component" value="Unassembled WGS sequence"/>
</dbReference>
<keyword evidence="2" id="KW-1185">Reference proteome</keyword>
<proteinExistence type="predicted"/>